<keyword evidence="11" id="KW-0472">Membrane</keyword>
<name>A0AAI8YSH8_9PEZI</name>
<feature type="disulfide bond" evidence="9">
    <location>
        <begin position="56"/>
        <end position="63"/>
    </location>
</feature>
<keyword evidence="4" id="KW-0964">Secreted</keyword>
<keyword evidence="8" id="KW-0449">Lipoprotein</keyword>
<keyword evidence="11" id="KW-1133">Transmembrane helix</keyword>
<organism evidence="14 15">
    <name type="scientific">Lecanosticta acicola</name>
    <dbReference type="NCBI Taxonomy" id="111012"/>
    <lineage>
        <taxon>Eukaryota</taxon>
        <taxon>Fungi</taxon>
        <taxon>Dikarya</taxon>
        <taxon>Ascomycota</taxon>
        <taxon>Pezizomycotina</taxon>
        <taxon>Dothideomycetes</taxon>
        <taxon>Dothideomycetidae</taxon>
        <taxon>Mycosphaerellales</taxon>
        <taxon>Mycosphaerellaceae</taxon>
        <taxon>Lecanosticta</taxon>
    </lineage>
</organism>
<keyword evidence="7 9" id="KW-1015">Disulfide bond</keyword>
<dbReference type="SMART" id="SM00747">
    <property type="entry name" value="CFEM"/>
    <property type="match status" value="1"/>
</dbReference>
<evidence type="ECO:0000256" key="8">
    <source>
        <dbReference type="ARBA" id="ARBA00023288"/>
    </source>
</evidence>
<evidence type="ECO:0000256" key="12">
    <source>
        <dbReference type="SAM" id="SignalP"/>
    </source>
</evidence>
<feature type="signal peptide" evidence="12">
    <location>
        <begin position="1"/>
        <end position="19"/>
    </location>
</feature>
<evidence type="ECO:0000256" key="10">
    <source>
        <dbReference type="SAM" id="MobiDB-lite"/>
    </source>
</evidence>
<feature type="domain" description="CFEM" evidence="13">
    <location>
        <begin position="15"/>
        <end position="126"/>
    </location>
</feature>
<keyword evidence="9" id="KW-0479">Metal-binding</keyword>
<evidence type="ECO:0000256" key="11">
    <source>
        <dbReference type="SAM" id="Phobius"/>
    </source>
</evidence>
<proteinExistence type="inferred from homology"/>
<dbReference type="GO" id="GO:0046872">
    <property type="term" value="F:metal ion binding"/>
    <property type="evidence" value="ECO:0007669"/>
    <property type="project" value="UniProtKB-UniRule"/>
</dbReference>
<dbReference type="GO" id="GO:0005576">
    <property type="term" value="C:extracellular region"/>
    <property type="evidence" value="ECO:0007669"/>
    <property type="project" value="UniProtKB-SubCell"/>
</dbReference>
<keyword evidence="11" id="KW-0812">Transmembrane</keyword>
<evidence type="ECO:0000256" key="4">
    <source>
        <dbReference type="ARBA" id="ARBA00022525"/>
    </source>
</evidence>
<keyword evidence="15" id="KW-1185">Reference proteome</keyword>
<dbReference type="InterPro" id="IPR008427">
    <property type="entry name" value="Extracellular_membr_CFEM_dom"/>
</dbReference>
<evidence type="ECO:0000313" key="14">
    <source>
        <dbReference type="EMBL" id="CAK3822257.1"/>
    </source>
</evidence>
<evidence type="ECO:0000256" key="3">
    <source>
        <dbReference type="ARBA" id="ARBA00010031"/>
    </source>
</evidence>
<keyword evidence="5" id="KW-0336">GPI-anchor</keyword>
<dbReference type="EMBL" id="CAVMBE010000004">
    <property type="protein sequence ID" value="CAK3822257.1"/>
    <property type="molecule type" value="Genomic_DNA"/>
</dbReference>
<gene>
    <name evidence="14" type="ORF">LECACI_7A001198</name>
</gene>
<comment type="caution">
    <text evidence="14">The sequence shown here is derived from an EMBL/GenBank/DDBJ whole genome shotgun (WGS) entry which is preliminary data.</text>
</comment>
<keyword evidence="5" id="KW-0325">Glycoprotein</keyword>
<protein>
    <recommendedName>
        <fullName evidence="13">CFEM domain-containing protein</fullName>
    </recommendedName>
</protein>
<feature type="transmembrane region" description="Helical" evidence="11">
    <location>
        <begin position="176"/>
        <end position="196"/>
    </location>
</feature>
<evidence type="ECO:0000313" key="15">
    <source>
        <dbReference type="Proteomes" id="UP001296104"/>
    </source>
</evidence>
<keyword evidence="9" id="KW-0349">Heme</keyword>
<comment type="subcellular location">
    <subcellularLocation>
        <location evidence="1">Membrane</location>
        <topology evidence="1">Lipid-anchor</topology>
        <topology evidence="1">GPI-anchor</topology>
    </subcellularLocation>
    <subcellularLocation>
        <location evidence="2">Secreted</location>
    </subcellularLocation>
</comment>
<evidence type="ECO:0000256" key="7">
    <source>
        <dbReference type="ARBA" id="ARBA00023157"/>
    </source>
</evidence>
<evidence type="ECO:0000256" key="2">
    <source>
        <dbReference type="ARBA" id="ARBA00004613"/>
    </source>
</evidence>
<feature type="disulfide bond" evidence="9">
    <location>
        <begin position="42"/>
        <end position="82"/>
    </location>
</feature>
<comment type="similarity">
    <text evidence="3">Belongs to the RBT5 family.</text>
</comment>
<evidence type="ECO:0000256" key="9">
    <source>
        <dbReference type="PROSITE-ProRule" id="PRU01356"/>
    </source>
</evidence>
<dbReference type="Pfam" id="PF05730">
    <property type="entry name" value="CFEM"/>
    <property type="match status" value="1"/>
</dbReference>
<sequence>MLSLTRSLNLLALCFLTTATPQTTSVPGISNVPSSAANLPDCATPALISVLTTSGCGATDTKCLCSKPDLQPFLNNAVQKACSNTNDQNTVKTFAASFCSDSSTSSTSSSMTMTSSMGAMSPGNLTTAGGNSTMTNSTTSSASYSSPAPSAIMIASTSAGASASLRNTSAAAGVELGLSSISALIVAIGALVWVFAEL</sequence>
<keyword evidence="6 12" id="KW-0732">Signal</keyword>
<evidence type="ECO:0000259" key="13">
    <source>
        <dbReference type="PROSITE" id="PS52012"/>
    </source>
</evidence>
<accession>A0AAI8YSH8</accession>
<dbReference type="GO" id="GO:0098552">
    <property type="term" value="C:side of membrane"/>
    <property type="evidence" value="ECO:0007669"/>
    <property type="project" value="UniProtKB-KW"/>
</dbReference>
<comment type="caution">
    <text evidence="9">Lacks conserved residue(s) required for the propagation of feature annotation.</text>
</comment>
<dbReference type="AlphaFoldDB" id="A0AAI8YSH8"/>
<keyword evidence="9" id="KW-0408">Iron</keyword>
<feature type="binding site" description="axial binding residue" evidence="9">
    <location>
        <position position="60"/>
    </location>
    <ligand>
        <name>heme</name>
        <dbReference type="ChEBI" id="CHEBI:30413"/>
    </ligand>
    <ligandPart>
        <name>Fe</name>
        <dbReference type="ChEBI" id="CHEBI:18248"/>
    </ligandPart>
</feature>
<dbReference type="PROSITE" id="PS52012">
    <property type="entry name" value="CFEM"/>
    <property type="match status" value="1"/>
</dbReference>
<feature type="chain" id="PRO_5042585144" description="CFEM domain-containing protein" evidence="12">
    <location>
        <begin position="20"/>
        <end position="198"/>
    </location>
</feature>
<reference evidence="14" key="1">
    <citation type="submission" date="2023-11" db="EMBL/GenBank/DDBJ databases">
        <authorList>
            <person name="Alioto T."/>
            <person name="Alioto T."/>
            <person name="Gomez Garrido J."/>
        </authorList>
    </citation>
    <scope>NUCLEOTIDE SEQUENCE</scope>
</reference>
<evidence type="ECO:0000256" key="6">
    <source>
        <dbReference type="ARBA" id="ARBA00022729"/>
    </source>
</evidence>
<feature type="region of interest" description="Disordered" evidence="10">
    <location>
        <begin position="126"/>
        <end position="145"/>
    </location>
</feature>
<evidence type="ECO:0000256" key="5">
    <source>
        <dbReference type="ARBA" id="ARBA00022622"/>
    </source>
</evidence>
<dbReference type="Proteomes" id="UP001296104">
    <property type="component" value="Unassembled WGS sequence"/>
</dbReference>
<evidence type="ECO:0000256" key="1">
    <source>
        <dbReference type="ARBA" id="ARBA00004589"/>
    </source>
</evidence>